<gene>
    <name evidence="2" type="ORF">KGM_211801</name>
</gene>
<evidence type="ECO:0000313" key="3">
    <source>
        <dbReference type="Proteomes" id="UP000007151"/>
    </source>
</evidence>
<protein>
    <submittedName>
        <fullName evidence="2">Uncharacterized protein</fullName>
    </submittedName>
</protein>
<keyword evidence="3" id="KW-1185">Reference proteome</keyword>
<accession>A0A212F1L1</accession>
<dbReference type="KEGG" id="dpl:KGM_211801"/>
<organism evidence="2 3">
    <name type="scientific">Danaus plexippus plexippus</name>
    <dbReference type="NCBI Taxonomy" id="278856"/>
    <lineage>
        <taxon>Eukaryota</taxon>
        <taxon>Metazoa</taxon>
        <taxon>Ecdysozoa</taxon>
        <taxon>Arthropoda</taxon>
        <taxon>Hexapoda</taxon>
        <taxon>Insecta</taxon>
        <taxon>Pterygota</taxon>
        <taxon>Neoptera</taxon>
        <taxon>Endopterygota</taxon>
        <taxon>Lepidoptera</taxon>
        <taxon>Glossata</taxon>
        <taxon>Ditrysia</taxon>
        <taxon>Papilionoidea</taxon>
        <taxon>Nymphalidae</taxon>
        <taxon>Danainae</taxon>
        <taxon>Danaini</taxon>
        <taxon>Danaina</taxon>
        <taxon>Danaus</taxon>
        <taxon>Danaus</taxon>
    </lineage>
</organism>
<name>A0A212F1L1_DANPL</name>
<dbReference type="EMBL" id="AGBW02010853">
    <property type="protein sequence ID" value="OWR47630.1"/>
    <property type="molecule type" value="Genomic_DNA"/>
</dbReference>
<reference evidence="2 3" key="1">
    <citation type="journal article" date="2011" name="Cell">
        <title>The monarch butterfly genome yields insights into long-distance migration.</title>
        <authorList>
            <person name="Zhan S."/>
            <person name="Merlin C."/>
            <person name="Boore J.L."/>
            <person name="Reppert S.M."/>
        </authorList>
    </citation>
    <scope>NUCLEOTIDE SEQUENCE [LARGE SCALE GENOMIC DNA]</scope>
    <source>
        <strain evidence="2">F-2</strain>
    </source>
</reference>
<evidence type="ECO:0000256" key="1">
    <source>
        <dbReference type="SAM" id="MobiDB-lite"/>
    </source>
</evidence>
<dbReference type="InParanoid" id="A0A212F1L1"/>
<comment type="caution">
    <text evidence="2">The sequence shown here is derived from an EMBL/GenBank/DDBJ whole genome shotgun (WGS) entry which is preliminary data.</text>
</comment>
<dbReference type="AlphaFoldDB" id="A0A212F1L1"/>
<feature type="region of interest" description="Disordered" evidence="1">
    <location>
        <begin position="80"/>
        <end position="99"/>
    </location>
</feature>
<proteinExistence type="predicted"/>
<evidence type="ECO:0000313" key="2">
    <source>
        <dbReference type="EMBL" id="OWR47630.1"/>
    </source>
</evidence>
<sequence length="379" mass="44209">MNTTIQNAKKMLFKDETTYRTDYHKYDIREYPKTLHKEKLSHHERALPTYKSCHTLIEWKDQRPPFSCFHVAKDVVRTNPNNVQRPHAKPVDCEREGVQKTRPRLVMTPAVSVDDIEDSSARDIIISDMYMTDNMKNMKVHVSSGASEAIKAPLPGRPAPANPIFFPKYQPPYVSPEWRMESVTWDQKQLRSHCDPTQRFWLLQELPKTVYEEKPRCLRVRPPPLKDIHTLSYWKNPHIPTELLVKPKEIVRTNPRHIQQKQENLVDLARENAQKTRPRLIMSPAISLDDIADAEIRNLLISFMYETTIHNAYGSVTSNNATRAPFPGLPAPANPITLEKLQVPYVSPEWRMESVGWDGRQLRAHCDHNKEFYLRRPLR</sequence>
<feature type="compositionally biased region" description="Basic and acidic residues" evidence="1">
    <location>
        <begin position="89"/>
        <end position="99"/>
    </location>
</feature>
<dbReference type="eggNOG" id="ENOG502SZVJ">
    <property type="taxonomic scope" value="Eukaryota"/>
</dbReference>
<dbReference type="Proteomes" id="UP000007151">
    <property type="component" value="Unassembled WGS sequence"/>
</dbReference>